<dbReference type="AlphaFoldDB" id="W0FNY0"/>
<dbReference type="EMBL" id="KC246822">
    <property type="protein sequence ID" value="AHF25184.1"/>
    <property type="molecule type" value="Genomic_DNA"/>
</dbReference>
<protein>
    <submittedName>
        <fullName evidence="2">Phosphoribulokinase/uridine kinase</fullName>
    </submittedName>
</protein>
<dbReference type="InterPro" id="IPR003593">
    <property type="entry name" value="AAA+_ATPase"/>
</dbReference>
<dbReference type="PANTHER" id="PTHR10285">
    <property type="entry name" value="URIDINE KINASE"/>
    <property type="match status" value="1"/>
</dbReference>
<organism evidence="2">
    <name type="scientific">uncultured bacterium Contig87</name>
    <dbReference type="NCBI Taxonomy" id="1393621"/>
    <lineage>
        <taxon>Bacteria</taxon>
        <taxon>environmental samples</taxon>
    </lineage>
</organism>
<dbReference type="SUPFAM" id="SSF52540">
    <property type="entry name" value="P-loop containing nucleoside triphosphate hydrolases"/>
    <property type="match status" value="1"/>
</dbReference>
<feature type="domain" description="AAA+ ATPase" evidence="1">
    <location>
        <begin position="278"/>
        <end position="439"/>
    </location>
</feature>
<dbReference type="Gene3D" id="3.40.50.300">
    <property type="entry name" value="P-loop containing nucleotide triphosphate hydrolases"/>
    <property type="match status" value="1"/>
</dbReference>
<dbReference type="Gene3D" id="3.30.980.10">
    <property type="entry name" value="Threonyl-trna Synthetase, Chain A, domain 2"/>
    <property type="match status" value="1"/>
</dbReference>
<proteinExistence type="predicted"/>
<name>W0FNY0_9BACT</name>
<accession>W0FNY0</accession>
<reference evidence="2" key="1">
    <citation type="journal article" date="2013" name="PLoS ONE">
        <title>Metagenomic insights into the carbohydrate-active enzymes carried by the microorganisms adhering to solid digesta in the rumen of cows.</title>
        <authorList>
            <person name="Wang L."/>
            <person name="Hatem A."/>
            <person name="Catalyurek U.V."/>
            <person name="Morrison M."/>
            <person name="Yu Z."/>
        </authorList>
    </citation>
    <scope>NUCLEOTIDE SEQUENCE</scope>
</reference>
<dbReference type="Pfam" id="PF00485">
    <property type="entry name" value="PRK"/>
    <property type="match status" value="1"/>
</dbReference>
<evidence type="ECO:0000259" key="1">
    <source>
        <dbReference type="SMART" id="SM00382"/>
    </source>
</evidence>
<keyword evidence="2" id="KW-0418">Kinase</keyword>
<dbReference type="CDD" id="cd02028">
    <property type="entry name" value="UMPK_like"/>
    <property type="match status" value="1"/>
</dbReference>
<keyword evidence="2" id="KW-0808">Transferase</keyword>
<dbReference type="GO" id="GO:0016301">
    <property type="term" value="F:kinase activity"/>
    <property type="evidence" value="ECO:0007669"/>
    <property type="project" value="UniProtKB-KW"/>
</dbReference>
<dbReference type="InterPro" id="IPR006083">
    <property type="entry name" value="PRK/URK"/>
</dbReference>
<dbReference type="SUPFAM" id="SSF55186">
    <property type="entry name" value="ThrRS/AlaRS common domain"/>
    <property type="match status" value="1"/>
</dbReference>
<sequence>MIIRSGNNEKEFPDGRTVQECLKALDAFPRGTLAAQSGGVVCELNDTLRRDCTLTPLTLEHEEGRRVYERSLRFVMLLALRHLYPYQRVRIEYSVGYGVYVRLPGIELHRQDIVRIENEMRRLTELDLVFEKKQWTKEDAIRYFEEEKQDDKVELLRRRSVPYFNMYSIDGMWEYFYGAMTVSTGYVRVFTLFELRGGFVLQLPAGADFDHAAPYYYRPKHLEIFAQSAAWCEILGVTNVTDVSRLIEEHKLRNFIRVNEALHEAAIDEIAKKIHEQNKHIVLVAGPSSSGKTTFSGRLSVHLQMYGHPSRRISMDDFFVNRDDMPLQLDGTKDYDSIDALDIKLLADSLTGLLNGEEVFMPNFDFASGAKDYLTPPTSLLPGEIIILEGIHGLNPQVSETLPADEIYRVFASALTCLNLDDHNRIRTTDVRLLRRIVRDNQFRGYAPEVTLDIWPRVRKAEEKYIFTYQENADSMFNTALHYELPILKLFAYDLLKEVPSSSPNYLLARRLIKTLNYLPDIDREVLEEIPPLSLLREFIGGCTMEEV</sequence>
<dbReference type="SMART" id="SM00382">
    <property type="entry name" value="AAA"/>
    <property type="match status" value="1"/>
</dbReference>
<dbReference type="GO" id="GO:0005524">
    <property type="term" value="F:ATP binding"/>
    <property type="evidence" value="ECO:0007669"/>
    <property type="project" value="InterPro"/>
</dbReference>
<dbReference type="InterPro" id="IPR027417">
    <property type="entry name" value="P-loop_NTPase"/>
</dbReference>
<dbReference type="InterPro" id="IPR018163">
    <property type="entry name" value="Thr/Ala-tRNA-synth_IIc_edit"/>
</dbReference>
<evidence type="ECO:0000313" key="2">
    <source>
        <dbReference type="EMBL" id="AHF25184.1"/>
    </source>
</evidence>